<protein>
    <submittedName>
        <fullName evidence="1">Uncharacterized protein</fullName>
    </submittedName>
</protein>
<reference evidence="1" key="1">
    <citation type="submission" date="2021-01" db="EMBL/GenBank/DDBJ databases">
        <authorList>
            <consortium name="Genoscope - CEA"/>
            <person name="William W."/>
        </authorList>
    </citation>
    <scope>NUCLEOTIDE SEQUENCE</scope>
</reference>
<comment type="caution">
    <text evidence="1">The sequence shown here is derived from an EMBL/GenBank/DDBJ whole genome shotgun (WGS) entry which is preliminary data.</text>
</comment>
<keyword evidence="2" id="KW-1185">Reference proteome</keyword>
<dbReference type="AlphaFoldDB" id="A0A8S1MPL2"/>
<evidence type="ECO:0000313" key="1">
    <source>
        <dbReference type="EMBL" id="CAD8081509.1"/>
    </source>
</evidence>
<gene>
    <name evidence="1" type="ORF">PPRIM_AZ9-3.1.T0660031</name>
</gene>
<evidence type="ECO:0000313" key="2">
    <source>
        <dbReference type="Proteomes" id="UP000688137"/>
    </source>
</evidence>
<name>A0A8S1MPL2_PARPR</name>
<proteinExistence type="predicted"/>
<dbReference type="Proteomes" id="UP000688137">
    <property type="component" value="Unassembled WGS sequence"/>
</dbReference>
<dbReference type="EMBL" id="CAJJDM010000068">
    <property type="protein sequence ID" value="CAD8081509.1"/>
    <property type="molecule type" value="Genomic_DNA"/>
</dbReference>
<sequence>MKIYSFINNFILINLLLIDRQFYQIIQRIYQMQSYHIFHKARNLLKKQQIYSQKHYLQSNYGLNQLYGQGKNRRLWFGEEALLMETIRLYIDKVLQNPRLMMHGVAFNLLQIITISELIEITNYKLCMLQLECHRKMMITRSRYSGNKEFNKKN</sequence>
<accession>A0A8S1MPL2</accession>
<organism evidence="1 2">
    <name type="scientific">Paramecium primaurelia</name>
    <dbReference type="NCBI Taxonomy" id="5886"/>
    <lineage>
        <taxon>Eukaryota</taxon>
        <taxon>Sar</taxon>
        <taxon>Alveolata</taxon>
        <taxon>Ciliophora</taxon>
        <taxon>Intramacronucleata</taxon>
        <taxon>Oligohymenophorea</taxon>
        <taxon>Peniculida</taxon>
        <taxon>Parameciidae</taxon>
        <taxon>Paramecium</taxon>
    </lineage>
</organism>